<dbReference type="PANTHER" id="PTHR38731">
    <property type="entry name" value="LIPL45-RELATED LIPOPROTEIN-RELATED"/>
    <property type="match status" value="1"/>
</dbReference>
<dbReference type="Proteomes" id="UP000481033">
    <property type="component" value="Unassembled WGS sequence"/>
</dbReference>
<evidence type="ECO:0000313" key="2">
    <source>
        <dbReference type="EMBL" id="NEZ54753.1"/>
    </source>
</evidence>
<feature type="domain" description="FecR protein" evidence="1">
    <location>
        <begin position="81"/>
        <end position="181"/>
    </location>
</feature>
<proteinExistence type="predicted"/>
<gene>
    <name evidence="2" type="ORF">DXZ20_03400</name>
</gene>
<keyword evidence="3" id="KW-1185">Reference proteome</keyword>
<reference evidence="2 3" key="1">
    <citation type="journal article" date="2020" name="Microb. Ecol.">
        <title>Ecogenomics of the Marine Benthic Filamentous Cyanobacterium Adonisia.</title>
        <authorList>
            <person name="Walter J.M."/>
            <person name="Coutinho F.H."/>
            <person name="Leomil L."/>
            <person name="Hargreaves P.I."/>
            <person name="Campeao M.E."/>
            <person name="Vieira V.V."/>
            <person name="Silva B.S."/>
            <person name="Fistarol G.O."/>
            <person name="Salomon P.S."/>
            <person name="Sawabe T."/>
            <person name="Mino S."/>
            <person name="Hosokawa M."/>
            <person name="Miyashita H."/>
            <person name="Maruyama F."/>
            <person name="van Verk M.C."/>
            <person name="Dutilh B.E."/>
            <person name="Thompson C.C."/>
            <person name="Thompson F.L."/>
        </authorList>
    </citation>
    <scope>NUCLEOTIDE SEQUENCE [LARGE SCALE GENOMIC DNA]</scope>
    <source>
        <strain evidence="2 3">CCMR0081</strain>
    </source>
</reference>
<dbReference type="AlphaFoldDB" id="A0A6M0RFX4"/>
<dbReference type="Gene3D" id="2.60.120.1440">
    <property type="match status" value="1"/>
</dbReference>
<organism evidence="2 3">
    <name type="scientific">Adonisia turfae CCMR0081</name>
    <dbReference type="NCBI Taxonomy" id="2292702"/>
    <lineage>
        <taxon>Bacteria</taxon>
        <taxon>Bacillati</taxon>
        <taxon>Cyanobacteriota</taxon>
        <taxon>Adonisia</taxon>
        <taxon>Adonisia turfae</taxon>
    </lineage>
</organism>
<protein>
    <submittedName>
        <fullName evidence="2">Iron dicitrate transport regulator FecR</fullName>
    </submittedName>
</protein>
<sequence>MKGLNRNMLSRYLRPRRLVILTGLAVVAASISLKTDARPLSVRVNRWLELRSFSGTVDVRQSSQWGRAQSGQRLGAVGDGIRTGAGSLARLAVDTQVGFVSVSENTLLSIIEFYTTPRGGKVTELDVSRGQARVFVRPFTNPDSRLEIRTPAGINGVRGTNFGIAIQPSGRSSLVVEEGSVASEAQGVSVPVNAGFQNFTIPGEPPSEPVPITEEPNFNLLRLERQRREDESIVVVEGNTFPVNLLVIEEETQEIDTEGNFALELPLSANRRIEATVVTPLGKTQIYELVVP</sequence>
<name>A0A6M0RFX4_9CYAN</name>
<dbReference type="EMBL" id="QXHD01000003">
    <property type="protein sequence ID" value="NEZ54753.1"/>
    <property type="molecule type" value="Genomic_DNA"/>
</dbReference>
<accession>A0A6M0RFX4</accession>
<comment type="caution">
    <text evidence="2">The sequence shown here is derived from an EMBL/GenBank/DDBJ whole genome shotgun (WGS) entry which is preliminary data.</text>
</comment>
<evidence type="ECO:0000313" key="3">
    <source>
        <dbReference type="Proteomes" id="UP000481033"/>
    </source>
</evidence>
<dbReference type="Pfam" id="PF04773">
    <property type="entry name" value="FecR"/>
    <property type="match status" value="1"/>
</dbReference>
<evidence type="ECO:0000259" key="1">
    <source>
        <dbReference type="Pfam" id="PF04773"/>
    </source>
</evidence>
<dbReference type="InterPro" id="IPR006860">
    <property type="entry name" value="FecR"/>
</dbReference>